<comment type="similarity">
    <text evidence="2 8">Belongs to the FBPase class 2 family.</text>
</comment>
<dbReference type="GO" id="GO:0046872">
    <property type="term" value="F:metal ion binding"/>
    <property type="evidence" value="ECO:0007669"/>
    <property type="project" value="UniProtKB-KW"/>
</dbReference>
<keyword evidence="3 9" id="KW-0479">Metal-binding</keyword>
<proteinExistence type="inferred from homology"/>
<dbReference type="GO" id="GO:0006094">
    <property type="term" value="P:gluconeogenesis"/>
    <property type="evidence" value="ECO:0007669"/>
    <property type="project" value="InterPro"/>
</dbReference>
<feature type="binding site" evidence="10">
    <location>
        <position position="119"/>
    </location>
    <ligand>
        <name>substrate</name>
    </ligand>
</feature>
<dbReference type="GO" id="GO:0006071">
    <property type="term" value="P:glycerol metabolic process"/>
    <property type="evidence" value="ECO:0007669"/>
    <property type="project" value="InterPro"/>
</dbReference>
<feature type="binding site" evidence="9">
    <location>
        <position position="88"/>
    </location>
    <ligand>
        <name>Mn(2+)</name>
        <dbReference type="ChEBI" id="CHEBI:29035"/>
        <label>2</label>
    </ligand>
</feature>
<dbReference type="Proteomes" id="UP000234789">
    <property type="component" value="Unassembled WGS sequence"/>
</dbReference>
<feature type="binding site" evidence="9">
    <location>
        <position position="33"/>
    </location>
    <ligand>
        <name>Mn(2+)</name>
        <dbReference type="ChEBI" id="CHEBI:29035"/>
        <label>1</label>
    </ligand>
</feature>
<keyword evidence="5 9" id="KW-0464">Manganese</keyword>
<dbReference type="AlphaFoldDB" id="A0A2N5NBZ3"/>
<comment type="pathway">
    <text evidence="7">Carbohydrate biosynthesis.</text>
</comment>
<dbReference type="PANTHER" id="PTHR30447">
    <property type="entry name" value="FRUCTOSE-1,6-BISPHOSPHATASE CLASS 2"/>
    <property type="match status" value="1"/>
</dbReference>
<dbReference type="PIRSF" id="PIRSF004532">
    <property type="entry name" value="GlpX"/>
    <property type="match status" value="1"/>
</dbReference>
<protein>
    <recommendedName>
        <fullName evidence="8">Fructose-1,6-bisphosphatase</fullName>
    </recommendedName>
</protein>
<evidence type="ECO:0000256" key="1">
    <source>
        <dbReference type="ARBA" id="ARBA00001273"/>
    </source>
</evidence>
<dbReference type="CDD" id="cd01516">
    <property type="entry name" value="FBPase_glpX"/>
    <property type="match status" value="1"/>
</dbReference>
<dbReference type="Gene3D" id="3.40.190.90">
    <property type="match status" value="1"/>
</dbReference>
<organism evidence="11 12">
    <name type="scientific">Paenibacillus pasadenensis</name>
    <dbReference type="NCBI Taxonomy" id="217090"/>
    <lineage>
        <taxon>Bacteria</taxon>
        <taxon>Bacillati</taxon>
        <taxon>Bacillota</taxon>
        <taxon>Bacilli</taxon>
        <taxon>Bacillales</taxon>
        <taxon>Paenibacillaceae</taxon>
        <taxon>Paenibacillus</taxon>
    </lineage>
</organism>
<keyword evidence="4 11" id="KW-0378">Hydrolase</keyword>
<evidence type="ECO:0000256" key="4">
    <source>
        <dbReference type="ARBA" id="ARBA00022801"/>
    </source>
</evidence>
<evidence type="ECO:0000256" key="5">
    <source>
        <dbReference type="ARBA" id="ARBA00023211"/>
    </source>
</evidence>
<comment type="cofactor">
    <cofactor evidence="9">
        <name>Mn(2+)</name>
        <dbReference type="ChEBI" id="CHEBI:29035"/>
    </cofactor>
</comment>
<feature type="binding site" evidence="9">
    <location>
        <position position="85"/>
    </location>
    <ligand>
        <name>Mn(2+)</name>
        <dbReference type="ChEBI" id="CHEBI:29035"/>
        <label>2</label>
    </ligand>
</feature>
<dbReference type="FunFam" id="3.40.190.90:FF:000001">
    <property type="entry name" value="Fructose-1,6-bisphosphatase"/>
    <property type="match status" value="1"/>
</dbReference>
<comment type="caution">
    <text evidence="11">The sequence shown here is derived from an EMBL/GenBank/DDBJ whole genome shotgun (WGS) entry which is preliminary data.</text>
</comment>
<dbReference type="OrthoDB" id="9779353at2"/>
<accession>A0A2N5NBZ3</accession>
<feature type="binding site" evidence="9">
    <location>
        <position position="57"/>
    </location>
    <ligand>
        <name>Mn(2+)</name>
        <dbReference type="ChEBI" id="CHEBI:29035"/>
        <label>1</label>
    </ligand>
</feature>
<dbReference type="Gene3D" id="3.30.540.10">
    <property type="entry name" value="Fructose-1,6-Bisphosphatase, subunit A, domain 1"/>
    <property type="match status" value="1"/>
</dbReference>
<feature type="binding site" evidence="10">
    <location>
        <begin position="88"/>
        <end position="90"/>
    </location>
    <ligand>
        <name>substrate</name>
    </ligand>
</feature>
<evidence type="ECO:0000256" key="9">
    <source>
        <dbReference type="PIRSR" id="PIRSR004532-1"/>
    </source>
</evidence>
<evidence type="ECO:0000256" key="6">
    <source>
        <dbReference type="ARBA" id="ARBA00023277"/>
    </source>
</evidence>
<dbReference type="Pfam" id="PF03320">
    <property type="entry name" value="FBPase_glpX"/>
    <property type="match status" value="1"/>
</dbReference>
<evidence type="ECO:0000313" key="11">
    <source>
        <dbReference type="EMBL" id="PLT47855.1"/>
    </source>
</evidence>
<evidence type="ECO:0000256" key="3">
    <source>
        <dbReference type="ARBA" id="ARBA00022723"/>
    </source>
</evidence>
<feature type="binding site" evidence="10">
    <location>
        <position position="210"/>
    </location>
    <ligand>
        <name>substrate</name>
    </ligand>
</feature>
<dbReference type="InterPro" id="IPR004464">
    <property type="entry name" value="FBPase_class-2/SBPase"/>
</dbReference>
<reference evidence="11 12" key="1">
    <citation type="submission" date="2017-05" db="EMBL/GenBank/DDBJ databases">
        <title>Functional genome analysis of Paenibacillus pasadenensis strain R16: insights on endophytic life style and antifungal activity.</title>
        <authorList>
            <person name="Passera A."/>
            <person name="Marcolungo L."/>
            <person name="Casati P."/>
            <person name="Brasca M."/>
            <person name="Quaglino F."/>
            <person name="Delledonne M."/>
        </authorList>
    </citation>
    <scope>NUCLEOTIDE SEQUENCE [LARGE SCALE GENOMIC DNA]</scope>
    <source>
        <strain evidence="11 12">R16</strain>
    </source>
</reference>
<evidence type="ECO:0000256" key="2">
    <source>
        <dbReference type="ARBA" id="ARBA00008989"/>
    </source>
</evidence>
<feature type="binding site" evidence="10">
    <location>
        <begin position="186"/>
        <end position="188"/>
    </location>
    <ligand>
        <name>substrate</name>
    </ligand>
</feature>
<evidence type="ECO:0000256" key="7">
    <source>
        <dbReference type="ARBA" id="ARBA00024331"/>
    </source>
</evidence>
<evidence type="ECO:0000256" key="8">
    <source>
        <dbReference type="PIRNR" id="PIRNR004532"/>
    </source>
</evidence>
<name>A0A2N5NBZ3_9BACL</name>
<dbReference type="SUPFAM" id="SSF56655">
    <property type="entry name" value="Carbohydrate phosphatase"/>
    <property type="match status" value="1"/>
</dbReference>
<feature type="binding site" evidence="9">
    <location>
        <position position="213"/>
    </location>
    <ligand>
        <name>Mn(2+)</name>
        <dbReference type="ChEBI" id="CHEBI:29035"/>
        <label>2</label>
    </ligand>
</feature>
<keyword evidence="6 8" id="KW-0119">Carbohydrate metabolism</keyword>
<dbReference type="EMBL" id="NFEZ01000002">
    <property type="protein sequence ID" value="PLT47855.1"/>
    <property type="molecule type" value="Genomic_DNA"/>
</dbReference>
<dbReference type="NCBIfam" id="TIGR00330">
    <property type="entry name" value="glpX"/>
    <property type="match status" value="1"/>
</dbReference>
<keyword evidence="12" id="KW-1185">Reference proteome</keyword>
<sequence length="326" mass="34418">MERELALEVVRVTELAALACSPWIGRGDKMMADGAATEAMRRMFGSVSIRGRVVIGEGEMDEAPMLYIGEELGVGSGPEADVAVDPLEGTELAARGLNNALSVLALAPRGQLLHAPDMYMQKLAVGPALAGRLRLQDPLAATMRKAAHELGKPLSELTVSLLERERHAPLLAELRALGVRVRLLTDGDVAGAMAPCFPETGVDLYVGSGGAPEGVLAAAAVKCLGGELQGRLLPEGEEQLRRCAAMGIADPSRVLRMEDLVGTGDVIFAATGVTQGDFLDGVRELPGRLATTHSVVMRAATRTVRFIQTRHDLSLKAAMRSDQALG</sequence>
<dbReference type="GO" id="GO:0005829">
    <property type="term" value="C:cytosol"/>
    <property type="evidence" value="ECO:0007669"/>
    <property type="project" value="TreeGrafter"/>
</dbReference>
<dbReference type="GO" id="GO:0030388">
    <property type="term" value="P:fructose 1,6-bisphosphate metabolic process"/>
    <property type="evidence" value="ECO:0007669"/>
    <property type="project" value="TreeGrafter"/>
</dbReference>
<dbReference type="GO" id="GO:0042132">
    <property type="term" value="F:fructose 1,6-bisphosphate 1-phosphatase activity"/>
    <property type="evidence" value="ECO:0007669"/>
    <property type="project" value="UniProtKB-EC"/>
</dbReference>
<comment type="catalytic activity">
    <reaction evidence="1">
        <text>beta-D-fructose 1,6-bisphosphate + H2O = beta-D-fructose 6-phosphate + phosphate</text>
        <dbReference type="Rhea" id="RHEA:11064"/>
        <dbReference type="ChEBI" id="CHEBI:15377"/>
        <dbReference type="ChEBI" id="CHEBI:32966"/>
        <dbReference type="ChEBI" id="CHEBI:43474"/>
        <dbReference type="ChEBI" id="CHEBI:57634"/>
        <dbReference type="EC" id="3.1.3.11"/>
    </reaction>
</comment>
<dbReference type="RefSeq" id="WP_028598556.1">
    <property type="nucleotide sequence ID" value="NZ_BIMM01000128.1"/>
</dbReference>
<dbReference type="PANTHER" id="PTHR30447:SF0">
    <property type="entry name" value="FRUCTOSE-1,6-BISPHOSPHATASE 1 CLASS 2-RELATED"/>
    <property type="match status" value="1"/>
</dbReference>
<evidence type="ECO:0000313" key="12">
    <source>
        <dbReference type="Proteomes" id="UP000234789"/>
    </source>
</evidence>
<feature type="binding site" evidence="10">
    <location>
        <begin position="164"/>
        <end position="166"/>
    </location>
    <ligand>
        <name>substrate</name>
    </ligand>
</feature>
<evidence type="ECO:0000256" key="10">
    <source>
        <dbReference type="PIRSR" id="PIRSR004532-2"/>
    </source>
</evidence>
<gene>
    <name evidence="11" type="ORF">B8V81_0762</name>
</gene>